<evidence type="ECO:0000313" key="2">
    <source>
        <dbReference type="EMBL" id="CNH51871.1"/>
    </source>
</evidence>
<dbReference type="RefSeq" id="WP_049611833.1">
    <property type="nucleotide sequence ID" value="NZ_CAWMMU010000015.1"/>
</dbReference>
<reference evidence="2" key="3">
    <citation type="submission" date="2015-03" db="EMBL/GenBank/DDBJ databases">
        <authorList>
            <person name="Murphy D."/>
        </authorList>
    </citation>
    <scope>NUCLEOTIDE SEQUENCE [LARGE SCALE GENOMIC DNA]</scope>
    <source>
        <strain evidence="2">A125KOH2</strain>
    </source>
</reference>
<dbReference type="GO" id="GO:0016740">
    <property type="term" value="F:transferase activity"/>
    <property type="evidence" value="ECO:0007669"/>
    <property type="project" value="UniProtKB-KW"/>
</dbReference>
<keyword evidence="4" id="KW-1185">Reference proteome</keyword>
<evidence type="ECO:0000313" key="5">
    <source>
        <dbReference type="Proteomes" id="UP000045840"/>
    </source>
</evidence>
<dbReference type="AlphaFoldDB" id="A0A0T9P8W3"/>
<dbReference type="Proteomes" id="UP000045840">
    <property type="component" value="Unassembled WGS sequence"/>
</dbReference>
<sequence>MENKTIKFTILLMELYVSTVLADKAQVCFFEDDRYHGNYFCVIAGKSEINISPSMNDKISSIKVPFGMEVIVYKDNNFSGTETKLTDNIDKEELTKLNLHDEISSFKVTPASCFYSLSDFSGESICLSTGKSLDIYNENKNRILQRRPVLPVLNDNIDSIEIPEKTQVKIYSNDSFKNESYELIESINYDDLLSIGMNERISSIRTREWAGLSCNLDCVILDKHNLDLAEIFSESWHDSHLPNKQLLLSFNKNGHRENFDINISKNIRVSKEKNVIIINNTDTNSAFLFYSSYIADTFSLLLQIKDYQLQIMYLETLKNKLIKSSPLISYEFDFEENNLLKIKNLKNQQPLIMKKAVAIADNGQRWSKRDGLGQLFCWSNPLFNVYNYIIQGRCNQLDNIVYNITKYLQENYTGKSLHIAGEASPLSPVDISEVQQDTDSKLTLTYINSSLNKHSISLPATAKACRVSLYPLLSVRQIRQIRPSCVTWTLDVLTDFTLLFGHNLDRWNSDYFGQVIESIIKNGNTGSDITDMEVEKRFINSVKIQLFHQEPSAVNEHLKSAFDYAQLSYTNYITRNDSESATLAPQAVEQLQLGIYELDLINYIHQETIPRIYEQGHWVLHPELTFEVEIFEIPITTEEHSGTESTTVPRQNEGLRQNIMRVASQWTEQYESSQIPAESSTETIDKYNKLVHAGRVVTGIIQRRLQIRRGGEIFVVVKLLGEVITIALADSFLSGHDIELVATATNPRYVLTPDADNTVREGGTVATRYLANYLKQKGARALIAEVISHPSARVKQKVGFNFKEEF</sequence>
<evidence type="ECO:0000313" key="3">
    <source>
        <dbReference type="EMBL" id="CRY67837.1"/>
    </source>
</evidence>
<reference evidence="3 4" key="2">
    <citation type="submission" date="2015-03" db="EMBL/GenBank/DDBJ databases">
        <authorList>
            <consortium name="Pathogen Informatics"/>
            <person name="Murphy D."/>
        </authorList>
    </citation>
    <scope>NUCLEOTIDE SEQUENCE [LARGE SCALE GENOMIC DNA]</scope>
    <source>
        <strain evidence="4">type strain: CIP110230</strain>
        <strain evidence="3">Type strain: CIP110230</strain>
    </source>
</reference>
<dbReference type="InterPro" id="IPR011024">
    <property type="entry name" value="G_crystallin-like"/>
</dbReference>
<evidence type="ECO:0000313" key="4">
    <source>
        <dbReference type="Proteomes" id="UP000044625"/>
    </source>
</evidence>
<reference evidence="5" key="1">
    <citation type="submission" date="2015-03" db="EMBL/GenBank/DDBJ databases">
        <authorList>
            <consortium name="Pathogen Informatics"/>
        </authorList>
    </citation>
    <scope>NUCLEOTIDE SEQUENCE [LARGE SCALE GENOMIC DNA]</scope>
    <source>
        <strain evidence="5">A125KOH2</strain>
    </source>
</reference>
<protein>
    <submittedName>
        <fullName evidence="2">N-acetyltransferase GCN5</fullName>
    </submittedName>
</protein>
<dbReference type="SUPFAM" id="SSF49695">
    <property type="entry name" value="gamma-Crystallin-like"/>
    <property type="match status" value="2"/>
</dbReference>
<evidence type="ECO:0000259" key="1">
    <source>
        <dbReference type="Pfam" id="PF09101"/>
    </source>
</evidence>
<gene>
    <name evidence="2" type="primary">tps_2</name>
    <name evidence="2" type="ORF">ERS008529_01443</name>
    <name evidence="3" type="ORF">ERS137968_02924</name>
</gene>
<dbReference type="Pfam" id="PF09101">
    <property type="entry name" value="Exotox-A_bind"/>
    <property type="match status" value="1"/>
</dbReference>
<dbReference type="OrthoDB" id="3685584at2"/>
<accession>A0A0T9P8W3</accession>
<dbReference type="STRING" id="1288385.ERS137968_02924"/>
<dbReference type="InterPro" id="IPR015185">
    <property type="entry name" value="Exotox-A_bind"/>
</dbReference>
<feature type="domain" description="Exotoxin A binding" evidence="1">
    <location>
        <begin position="353"/>
        <end position="404"/>
    </location>
</feature>
<dbReference type="EMBL" id="CWJL01000015">
    <property type="protein sequence ID" value="CRY67837.1"/>
    <property type="molecule type" value="Genomic_DNA"/>
</dbReference>
<dbReference type="Proteomes" id="UP000044625">
    <property type="component" value="Unassembled WGS sequence"/>
</dbReference>
<dbReference type="Gene3D" id="2.60.20.10">
    <property type="entry name" value="Crystallins"/>
    <property type="match status" value="2"/>
</dbReference>
<name>A0A0T9P8W3_9GAMM</name>
<organism evidence="2 5">
    <name type="scientific">Yersinia pekkanenii</name>
    <dbReference type="NCBI Taxonomy" id="1288385"/>
    <lineage>
        <taxon>Bacteria</taxon>
        <taxon>Pseudomonadati</taxon>
        <taxon>Pseudomonadota</taxon>
        <taxon>Gammaproteobacteria</taxon>
        <taxon>Enterobacterales</taxon>
        <taxon>Yersiniaceae</taxon>
        <taxon>Yersinia</taxon>
    </lineage>
</organism>
<dbReference type="EMBL" id="CQAZ01000010">
    <property type="protein sequence ID" value="CNH51871.1"/>
    <property type="molecule type" value="Genomic_DNA"/>
</dbReference>
<keyword evidence="2" id="KW-0808">Transferase</keyword>
<proteinExistence type="predicted"/>
<dbReference type="Pfam" id="PF03995">
    <property type="entry name" value="Inhibitor_I36"/>
    <property type="match status" value="1"/>
</dbReference>